<protein>
    <submittedName>
        <fullName evidence="1">Uncharacterized protein</fullName>
    </submittedName>
</protein>
<gene>
    <name evidence="1" type="ORF">EI684_19825</name>
</gene>
<organism evidence="1 2">
    <name type="scientific">Candidatus Viridilinea halotolerans</name>
    <dbReference type="NCBI Taxonomy" id="2491704"/>
    <lineage>
        <taxon>Bacteria</taxon>
        <taxon>Bacillati</taxon>
        <taxon>Chloroflexota</taxon>
        <taxon>Chloroflexia</taxon>
        <taxon>Chloroflexales</taxon>
        <taxon>Chloroflexineae</taxon>
        <taxon>Oscillochloridaceae</taxon>
        <taxon>Candidatus Viridilinea</taxon>
    </lineage>
</organism>
<comment type="caution">
    <text evidence="1">The sequence shown here is derived from an EMBL/GenBank/DDBJ whole genome shotgun (WGS) entry which is preliminary data.</text>
</comment>
<sequence length="76" mass="8611">MAQLSARATAATPNIAYTATYYGALLHDLERTRQELLDHSAARRSDATQHDWQALVMQTEQIIDLVLDQLEAEERL</sequence>
<reference evidence="1 2" key="1">
    <citation type="submission" date="2018-12" db="EMBL/GenBank/DDBJ databases">
        <title>Genome Sequence of Candidatus Viridilinea halotolerans isolated from saline sulfide-rich spring.</title>
        <authorList>
            <person name="Grouzdev D.S."/>
            <person name="Burganskaya E.I."/>
            <person name="Krutkina M.S."/>
            <person name="Sukhacheva M.V."/>
            <person name="Gorlenko V.M."/>
        </authorList>
    </citation>
    <scope>NUCLEOTIDE SEQUENCE [LARGE SCALE GENOMIC DNA]</scope>
    <source>
        <strain evidence="1">Chok-6</strain>
    </source>
</reference>
<proteinExistence type="predicted"/>
<accession>A0A426TSF5</accession>
<evidence type="ECO:0000313" key="2">
    <source>
        <dbReference type="Proteomes" id="UP000280307"/>
    </source>
</evidence>
<dbReference type="Proteomes" id="UP000280307">
    <property type="component" value="Unassembled WGS sequence"/>
</dbReference>
<evidence type="ECO:0000313" key="1">
    <source>
        <dbReference type="EMBL" id="RRR66943.1"/>
    </source>
</evidence>
<name>A0A426TSF5_9CHLR</name>
<dbReference type="AlphaFoldDB" id="A0A426TSF5"/>
<dbReference type="EMBL" id="RSAS01000819">
    <property type="protein sequence ID" value="RRR66943.1"/>
    <property type="molecule type" value="Genomic_DNA"/>
</dbReference>